<reference evidence="1 2" key="1">
    <citation type="submission" date="2024-01" db="EMBL/GenBank/DDBJ databases">
        <authorList>
            <person name="Waweru B."/>
        </authorList>
    </citation>
    <scope>NUCLEOTIDE SEQUENCE [LARGE SCALE GENOMIC DNA]</scope>
</reference>
<evidence type="ECO:0000313" key="2">
    <source>
        <dbReference type="Proteomes" id="UP001314170"/>
    </source>
</evidence>
<dbReference type="AlphaFoldDB" id="A0AAV1RN60"/>
<gene>
    <name evidence="1" type="ORF">DCAF_LOCUS11890</name>
</gene>
<proteinExistence type="predicted"/>
<accession>A0AAV1RN60</accession>
<sequence length="105" mass="11562">MGRPSGRLHTINVHHIFENKFINSSCYVVVILYNFDVSSLGLAAEIYDSAHGGGVDLVKTEVRHVGVYAGKFGYVDSGKTKDSYNVAPRLTDVKDFLGLLLPYRA</sequence>
<evidence type="ECO:0000313" key="1">
    <source>
        <dbReference type="EMBL" id="CAK7336867.1"/>
    </source>
</evidence>
<protein>
    <submittedName>
        <fullName evidence="1">Uncharacterized protein</fullName>
    </submittedName>
</protein>
<dbReference type="Proteomes" id="UP001314170">
    <property type="component" value="Unassembled WGS sequence"/>
</dbReference>
<keyword evidence="2" id="KW-1185">Reference proteome</keyword>
<organism evidence="1 2">
    <name type="scientific">Dovyalis caffra</name>
    <dbReference type="NCBI Taxonomy" id="77055"/>
    <lineage>
        <taxon>Eukaryota</taxon>
        <taxon>Viridiplantae</taxon>
        <taxon>Streptophyta</taxon>
        <taxon>Embryophyta</taxon>
        <taxon>Tracheophyta</taxon>
        <taxon>Spermatophyta</taxon>
        <taxon>Magnoliopsida</taxon>
        <taxon>eudicotyledons</taxon>
        <taxon>Gunneridae</taxon>
        <taxon>Pentapetalae</taxon>
        <taxon>rosids</taxon>
        <taxon>fabids</taxon>
        <taxon>Malpighiales</taxon>
        <taxon>Salicaceae</taxon>
        <taxon>Flacourtieae</taxon>
        <taxon>Dovyalis</taxon>
    </lineage>
</organism>
<comment type="caution">
    <text evidence="1">The sequence shown here is derived from an EMBL/GenBank/DDBJ whole genome shotgun (WGS) entry which is preliminary data.</text>
</comment>
<dbReference type="EMBL" id="CAWUPB010001009">
    <property type="protein sequence ID" value="CAK7336867.1"/>
    <property type="molecule type" value="Genomic_DNA"/>
</dbReference>
<name>A0AAV1RN60_9ROSI</name>